<feature type="transmembrane region" description="Helical" evidence="7">
    <location>
        <begin position="97"/>
        <end position="118"/>
    </location>
</feature>
<feature type="transmembrane region" description="Helical" evidence="7">
    <location>
        <begin position="12"/>
        <end position="37"/>
    </location>
</feature>
<dbReference type="Gene3D" id="3.40.47.10">
    <property type="match status" value="1"/>
</dbReference>
<sequence>MHKRVSPRLSPFFENLCTTVFVLLFIFFIFFFSFLLFHLIESLNLRDCDHRSSTMGAITFAFSSRQLRSTFMKFSNVFALVIFSETLFLLQINWVPIFHICLLLSSLLVLFFILKPYFLKCCPVYLVDFSCLRPPSYCKVPFSKFLGNASMIECFDSESIAFMVKILTSSGQSEETYLPPALHCLPPETHFQESIKEVHMVLFPVMDDLFAKTKLFPRDIDILIVNCSGFCSSPSLCSIVINKYAMRSDIKCYNLSGMGCSASALSIDLAQNLLKVYKNSNAVVLSTEILSNGWYAGNERPKLLVNCLFRMGSAAILLTNRKEAKKSSKYELFKTLRTQRAFDDKAYLSAIREEDSNGRLGVTLKRDLLHVAGETLRSNATVLGWSILPFSEKLWHGVSIIRKRFIDKSEEIYMPNFKTVVQHFCLPTSGRPVIREIGKGLKLGDREMEAALVTLHRFGNQSSSSLWYELAYLEAQETVRTGDKVWQIGMGSGPKCNSVVWQCIRPIVGEYNNGPWADCIHQYPNVAMDRGI</sequence>
<evidence type="ECO:0000313" key="10">
    <source>
        <dbReference type="Proteomes" id="UP001652623"/>
    </source>
</evidence>
<keyword evidence="4 6" id="KW-0012">Acyltransferase</keyword>
<organism evidence="10 11">
    <name type="scientific">Ziziphus jujuba</name>
    <name type="common">Chinese jujube</name>
    <name type="synonym">Ziziphus sativa</name>
    <dbReference type="NCBI Taxonomy" id="326968"/>
    <lineage>
        <taxon>Eukaryota</taxon>
        <taxon>Viridiplantae</taxon>
        <taxon>Streptophyta</taxon>
        <taxon>Embryophyta</taxon>
        <taxon>Tracheophyta</taxon>
        <taxon>Spermatophyta</taxon>
        <taxon>Magnoliopsida</taxon>
        <taxon>eudicotyledons</taxon>
        <taxon>Gunneridae</taxon>
        <taxon>Pentapetalae</taxon>
        <taxon>rosids</taxon>
        <taxon>fabids</taxon>
        <taxon>Rosales</taxon>
        <taxon>Rhamnaceae</taxon>
        <taxon>Paliureae</taxon>
        <taxon>Ziziphus</taxon>
    </lineage>
</organism>
<dbReference type="GO" id="GO:0016020">
    <property type="term" value="C:membrane"/>
    <property type="evidence" value="ECO:0007669"/>
    <property type="project" value="InterPro"/>
</dbReference>
<feature type="domain" description="Beta-ketoacyl-[acyl-carrier-protein] synthase III C-terminal" evidence="9">
    <location>
        <begin position="421"/>
        <end position="502"/>
    </location>
</feature>
<dbReference type="UniPathway" id="UPA00094"/>
<keyword evidence="7" id="KW-0472">Membrane</keyword>
<dbReference type="RefSeq" id="XP_015877969.3">
    <property type="nucleotide sequence ID" value="XM_016022483.4"/>
</dbReference>
<dbReference type="GO" id="GO:0009922">
    <property type="term" value="F:fatty acid elongase activity"/>
    <property type="evidence" value="ECO:0007669"/>
    <property type="project" value="UniProtKB-EC"/>
</dbReference>
<dbReference type="InParanoid" id="A0A6P3ZFD8"/>
<dbReference type="InterPro" id="IPR012392">
    <property type="entry name" value="3-ktacl-CoA_syn"/>
</dbReference>
<gene>
    <name evidence="11" type="primary">LOC107414370</name>
</gene>
<accession>A0A6P3ZFD8</accession>
<evidence type="ECO:0000259" key="9">
    <source>
        <dbReference type="Pfam" id="PF08541"/>
    </source>
</evidence>
<dbReference type="GeneID" id="107414370"/>
<dbReference type="Pfam" id="PF08392">
    <property type="entry name" value="FAE1_CUT1_RppA"/>
    <property type="match status" value="1"/>
</dbReference>
<comment type="catalytic activity">
    <reaction evidence="5">
        <text>a very-long-chain acyl-CoA + malonyl-CoA + H(+) = a very-long-chain 3-oxoacyl-CoA + CO2 + CoA</text>
        <dbReference type="Rhea" id="RHEA:32727"/>
        <dbReference type="ChEBI" id="CHEBI:15378"/>
        <dbReference type="ChEBI" id="CHEBI:16526"/>
        <dbReference type="ChEBI" id="CHEBI:57287"/>
        <dbReference type="ChEBI" id="CHEBI:57384"/>
        <dbReference type="ChEBI" id="CHEBI:90725"/>
        <dbReference type="ChEBI" id="CHEBI:90736"/>
        <dbReference type="EC" id="2.3.1.199"/>
    </reaction>
</comment>
<evidence type="ECO:0000256" key="3">
    <source>
        <dbReference type="ARBA" id="ARBA00022679"/>
    </source>
</evidence>
<dbReference type="InterPro" id="IPR013747">
    <property type="entry name" value="ACP_syn_III_C"/>
</dbReference>
<dbReference type="InterPro" id="IPR016039">
    <property type="entry name" value="Thiolase-like"/>
</dbReference>
<dbReference type="InterPro" id="IPR013601">
    <property type="entry name" value="FAE1_typ3_polyketide_synth"/>
</dbReference>
<dbReference type="SUPFAM" id="SSF53901">
    <property type="entry name" value="Thiolase-like"/>
    <property type="match status" value="2"/>
</dbReference>
<reference evidence="11" key="1">
    <citation type="submission" date="2025-08" db="UniProtKB">
        <authorList>
            <consortium name="RefSeq"/>
        </authorList>
    </citation>
    <scope>IDENTIFICATION</scope>
    <source>
        <tissue evidence="11">Seedling</tissue>
    </source>
</reference>
<keyword evidence="7" id="KW-0812">Transmembrane</keyword>
<proteinExistence type="inferred from homology"/>
<evidence type="ECO:0000313" key="11">
    <source>
        <dbReference type="RefSeq" id="XP_015877969.3"/>
    </source>
</evidence>
<evidence type="ECO:0000256" key="6">
    <source>
        <dbReference type="PIRNR" id="PIRNR036417"/>
    </source>
</evidence>
<comment type="pathway">
    <text evidence="1 6">Lipid metabolism; fatty acid biosynthesis.</text>
</comment>
<dbReference type="GO" id="GO:0006633">
    <property type="term" value="P:fatty acid biosynthetic process"/>
    <property type="evidence" value="ECO:0007669"/>
    <property type="project" value="UniProtKB-UniPathway"/>
</dbReference>
<evidence type="ECO:0000256" key="2">
    <source>
        <dbReference type="ARBA" id="ARBA00005531"/>
    </source>
</evidence>
<keyword evidence="7" id="KW-1133">Transmembrane helix</keyword>
<evidence type="ECO:0000256" key="7">
    <source>
        <dbReference type="SAM" id="Phobius"/>
    </source>
</evidence>
<evidence type="ECO:0000259" key="8">
    <source>
        <dbReference type="Pfam" id="PF08392"/>
    </source>
</evidence>
<dbReference type="SMR" id="A0A6P3ZFD8"/>
<dbReference type="EC" id="2.3.1.-" evidence="6"/>
<dbReference type="Proteomes" id="UP001652623">
    <property type="component" value="Chromosome 8"/>
</dbReference>
<evidence type="ECO:0000256" key="1">
    <source>
        <dbReference type="ARBA" id="ARBA00005194"/>
    </source>
</evidence>
<keyword evidence="10" id="KW-1185">Reference proteome</keyword>
<dbReference type="PANTHER" id="PTHR31561">
    <property type="entry name" value="3-KETOACYL-COA SYNTHASE"/>
    <property type="match status" value="1"/>
</dbReference>
<evidence type="ECO:0000256" key="5">
    <source>
        <dbReference type="ARBA" id="ARBA00047375"/>
    </source>
</evidence>
<evidence type="ECO:0000256" key="4">
    <source>
        <dbReference type="ARBA" id="ARBA00023315"/>
    </source>
</evidence>
<dbReference type="PIRSF" id="PIRSF036417">
    <property type="entry name" value="3-ktacl-CoA_syn"/>
    <property type="match status" value="1"/>
</dbReference>
<comment type="similarity">
    <text evidence="2 6">Belongs to the thiolase-like superfamily. Chalcone/stilbene synthases family.</text>
</comment>
<protein>
    <recommendedName>
        <fullName evidence="6">3-ketoacyl-CoA synthase</fullName>
        <ecNumber evidence="6">2.3.1.-</ecNumber>
    </recommendedName>
</protein>
<keyword evidence="3 6" id="KW-0808">Transferase</keyword>
<dbReference type="CDD" id="cd00831">
    <property type="entry name" value="CHS_like"/>
    <property type="match status" value="1"/>
</dbReference>
<dbReference type="Pfam" id="PF08541">
    <property type="entry name" value="ACP_syn_III_C"/>
    <property type="match status" value="1"/>
</dbReference>
<name>A0A6P3ZFD8_ZIZJJ</name>
<dbReference type="KEGG" id="zju:107414370"/>
<feature type="domain" description="FAE" evidence="8">
    <location>
        <begin position="123"/>
        <end position="404"/>
    </location>
</feature>
<dbReference type="AlphaFoldDB" id="A0A6P3ZFD8"/>